<evidence type="ECO:0000313" key="1">
    <source>
        <dbReference type="EMBL" id="AWI24639.1"/>
    </source>
</evidence>
<dbReference type="CDD" id="cd20170">
    <property type="entry name" value="Peptidase_M90-like"/>
    <property type="match status" value="1"/>
</dbReference>
<gene>
    <name evidence="1" type="ORF">HYN49_01325</name>
</gene>
<dbReference type="RefSeq" id="WP_108902437.1">
    <property type="nucleotide sequence ID" value="NZ_CP029187.1"/>
</dbReference>
<organism evidence="1 2">
    <name type="scientific">Flavobacterium pallidum</name>
    <dbReference type="NCBI Taxonomy" id="2172098"/>
    <lineage>
        <taxon>Bacteria</taxon>
        <taxon>Pseudomonadati</taxon>
        <taxon>Bacteroidota</taxon>
        <taxon>Flavobacteriia</taxon>
        <taxon>Flavobacteriales</taxon>
        <taxon>Flavobacteriaceae</taxon>
        <taxon>Flavobacterium</taxon>
    </lineage>
</organism>
<dbReference type="PANTHER" id="PTHR30164">
    <property type="entry name" value="MTFA PEPTIDASE"/>
    <property type="match status" value="1"/>
</dbReference>
<dbReference type="KEGG" id="fpal:HYN49_01325"/>
<dbReference type="SUPFAM" id="SSF55486">
    <property type="entry name" value="Metalloproteases ('zincins'), catalytic domain"/>
    <property type="match status" value="1"/>
</dbReference>
<accession>A0A2S1SE22</accession>
<evidence type="ECO:0008006" key="3">
    <source>
        <dbReference type="Google" id="ProtNLM"/>
    </source>
</evidence>
<evidence type="ECO:0000313" key="2">
    <source>
        <dbReference type="Proteomes" id="UP000244937"/>
    </source>
</evidence>
<dbReference type="Proteomes" id="UP000244937">
    <property type="component" value="Chromosome"/>
</dbReference>
<dbReference type="Gene3D" id="1.10.472.150">
    <property type="entry name" value="Glucose-regulated metallo-peptidase M90, N-terminal domain"/>
    <property type="match status" value="1"/>
</dbReference>
<dbReference type="InterPro" id="IPR042252">
    <property type="entry name" value="MtfA_N"/>
</dbReference>
<dbReference type="PANTHER" id="PTHR30164:SF2">
    <property type="entry name" value="PROTEIN MTFA"/>
    <property type="match status" value="1"/>
</dbReference>
<dbReference type="OrthoDB" id="9786424at2"/>
<sequence>MEVFFVIFTLLFLLIGYGFFHAILEPAFMYFLNRPVYVHLYYKPLKLTANERSLALQYSPFFKRLSPKRQAYFEHRLKTFLVTIAFEGREIQLTDEMKVRIASVYVMMTFGMRNYMMGSFERIIIYPDSYESTITGNLHDGEFNPSHKLIVFSWAAFERGCHTENDNLNLAIHEFAHAIYLYSLRKPNEAEAMFATRYQSIRSMIRDEKQRQVLFDKGYFRDYGFTNEYEFIAVMLEHFFETPMVFRTNYPKLYKQVSEMINYREN</sequence>
<dbReference type="GO" id="GO:0005829">
    <property type="term" value="C:cytosol"/>
    <property type="evidence" value="ECO:0007669"/>
    <property type="project" value="TreeGrafter"/>
</dbReference>
<dbReference type="EMBL" id="CP029187">
    <property type="protein sequence ID" value="AWI24639.1"/>
    <property type="molecule type" value="Genomic_DNA"/>
</dbReference>
<dbReference type="InterPro" id="IPR010384">
    <property type="entry name" value="MtfA_fam"/>
</dbReference>
<keyword evidence="2" id="KW-1185">Reference proteome</keyword>
<dbReference type="Pfam" id="PF06167">
    <property type="entry name" value="Peptidase_M90"/>
    <property type="match status" value="1"/>
</dbReference>
<proteinExistence type="predicted"/>
<reference evidence="1 2" key="1">
    <citation type="submission" date="2018-05" db="EMBL/GenBank/DDBJ databases">
        <title>Genome sequencing of Flavobacterium sp. HYN0049.</title>
        <authorList>
            <person name="Yi H."/>
            <person name="Baek C."/>
        </authorList>
    </citation>
    <scope>NUCLEOTIDE SEQUENCE [LARGE SCALE GENOMIC DNA]</scope>
    <source>
        <strain evidence="1 2">HYN0049</strain>
    </source>
</reference>
<name>A0A2S1SE22_9FLAO</name>
<protein>
    <recommendedName>
        <fullName evidence="3">DgsA anti-repressor MtfA</fullName>
    </recommendedName>
</protein>
<dbReference type="AlphaFoldDB" id="A0A2S1SE22"/>
<dbReference type="GO" id="GO:0004177">
    <property type="term" value="F:aminopeptidase activity"/>
    <property type="evidence" value="ECO:0007669"/>
    <property type="project" value="TreeGrafter"/>
</dbReference>